<keyword evidence="2" id="KW-1185">Reference proteome</keyword>
<proteinExistence type="predicted"/>
<accession>A0ABX5QA60</accession>
<dbReference type="EMBL" id="CP025688">
    <property type="protein sequence ID" value="QAA23527.1"/>
    <property type="molecule type" value="Genomic_DNA"/>
</dbReference>
<organism evidence="1 2">
    <name type="scientific">Sporolactobacillus terrae</name>
    <dbReference type="NCBI Taxonomy" id="269673"/>
    <lineage>
        <taxon>Bacteria</taxon>
        <taxon>Bacillati</taxon>
        <taxon>Bacillota</taxon>
        <taxon>Bacilli</taxon>
        <taxon>Bacillales</taxon>
        <taxon>Sporolactobacillaceae</taxon>
        <taxon>Sporolactobacillus</taxon>
    </lineage>
</organism>
<gene>
    <name evidence="1" type="ORF">C0674_13470</name>
</gene>
<evidence type="ECO:0000313" key="1">
    <source>
        <dbReference type="EMBL" id="QAA23527.1"/>
    </source>
</evidence>
<protein>
    <submittedName>
        <fullName evidence="1">Uncharacterized protein</fullName>
    </submittedName>
</protein>
<dbReference type="Proteomes" id="UP000285882">
    <property type="component" value="Chromosome"/>
</dbReference>
<reference evidence="1 2" key="1">
    <citation type="submission" date="2018-01" db="EMBL/GenBank/DDBJ databases">
        <title>Complete genome sequencing of Sporolactobacillus terrae DLG3.</title>
        <authorList>
            <person name="Nam Y.-D."/>
            <person name="Kang J."/>
            <person name="Chung W.-H."/>
        </authorList>
    </citation>
    <scope>NUCLEOTIDE SEQUENCE [LARGE SCALE GENOMIC DNA]</scope>
    <source>
        <strain evidence="1 2">DLG3</strain>
    </source>
</reference>
<dbReference type="RefSeq" id="WP_128167122.1">
    <property type="nucleotide sequence ID" value="NZ_CP025688.1"/>
</dbReference>
<evidence type="ECO:0000313" key="2">
    <source>
        <dbReference type="Proteomes" id="UP000285882"/>
    </source>
</evidence>
<sequence length="75" mass="8935">MFDLNKYRRRIIDEIQHLPKSPLDDIAKIIDAYYDEHLTPEEEIAVKEARRDFENGETVSIEKIMKAQKEDESKK</sequence>
<name>A0ABX5QA60_9BACL</name>